<keyword evidence="3" id="KW-0808">Transferase</keyword>
<dbReference type="Pfam" id="PF13439">
    <property type="entry name" value="Glyco_transf_4"/>
    <property type="match status" value="1"/>
</dbReference>
<dbReference type="InterPro" id="IPR028098">
    <property type="entry name" value="Glyco_trans_4-like_N"/>
</dbReference>
<sequence>MNAGLEGRTILQVIPELETGGAERTTLEVAEAVIAVGGRALVVSQGGPMVAELEGFGARHIEMPVASKNPLVLHQNRVRLEKLIRAEGVALVHARSRAPAWSAHAAARAAGVPFITTYHGIYRARSGLKRAYNAIMARGDYVIANSHHTAAAVLAEHSPRPLADPSRLIVIHRGADLRRFSPDKVTVDRVEAIEKAWDGGKKLKILLPGRLTEWKGQHDLIAAAQILRETRQAGDLRIVLAGSDQGRSGYRAALEQAVGAAGLEQVILLPGNCDDMPAALSWADLVISASRRPEAFGRVAIEAQAMARPVIATGHGGAMETVVEGKTGWLYSPGDAAALAERIAAFAALSGPERQAIGAAARENAAENFSVARMTERTLQVYCRALGLGGLGSGGLGCGDAGS</sequence>
<gene>
    <name evidence="3" type="ORF">GCM10011342_29990</name>
</gene>
<comment type="caution">
    <text evidence="3">The sequence shown here is derived from an EMBL/GenBank/DDBJ whole genome shotgun (WGS) entry which is preliminary data.</text>
</comment>
<organism evidence="3 4">
    <name type="scientific">Aquisalinus flavus</name>
    <dbReference type="NCBI Taxonomy" id="1526572"/>
    <lineage>
        <taxon>Bacteria</taxon>
        <taxon>Pseudomonadati</taxon>
        <taxon>Pseudomonadota</taxon>
        <taxon>Alphaproteobacteria</taxon>
        <taxon>Parvularculales</taxon>
        <taxon>Parvularculaceae</taxon>
        <taxon>Aquisalinus</taxon>
    </lineage>
</organism>
<dbReference type="CDD" id="cd03819">
    <property type="entry name" value="GT4_WavL-like"/>
    <property type="match status" value="1"/>
</dbReference>
<dbReference type="PANTHER" id="PTHR12526">
    <property type="entry name" value="GLYCOSYLTRANSFERASE"/>
    <property type="match status" value="1"/>
</dbReference>
<dbReference type="AlphaFoldDB" id="A0A8J2V7X6"/>
<dbReference type="InterPro" id="IPR001296">
    <property type="entry name" value="Glyco_trans_1"/>
</dbReference>
<dbReference type="SUPFAM" id="SSF53756">
    <property type="entry name" value="UDP-Glycosyltransferase/glycogen phosphorylase"/>
    <property type="match status" value="1"/>
</dbReference>
<reference evidence="3" key="2">
    <citation type="submission" date="2020-09" db="EMBL/GenBank/DDBJ databases">
        <authorList>
            <person name="Sun Q."/>
            <person name="Zhou Y."/>
        </authorList>
    </citation>
    <scope>NUCLEOTIDE SEQUENCE</scope>
    <source>
        <strain evidence="3">CGMCC 1.12921</strain>
    </source>
</reference>
<name>A0A8J2V7X6_9PROT</name>
<keyword evidence="4" id="KW-1185">Reference proteome</keyword>
<dbReference type="RefSeq" id="WP_206711395.1">
    <property type="nucleotide sequence ID" value="NZ_BMGH01000002.1"/>
</dbReference>
<protein>
    <submittedName>
        <fullName evidence="3">Glycosyl transferase</fullName>
    </submittedName>
</protein>
<reference evidence="3" key="1">
    <citation type="journal article" date="2014" name="Int. J. Syst. Evol. Microbiol.">
        <title>Complete genome sequence of Corynebacterium casei LMG S-19264T (=DSM 44701T), isolated from a smear-ripened cheese.</title>
        <authorList>
            <consortium name="US DOE Joint Genome Institute (JGI-PGF)"/>
            <person name="Walter F."/>
            <person name="Albersmeier A."/>
            <person name="Kalinowski J."/>
            <person name="Ruckert C."/>
        </authorList>
    </citation>
    <scope>NUCLEOTIDE SEQUENCE</scope>
    <source>
        <strain evidence="3">CGMCC 1.12921</strain>
    </source>
</reference>
<evidence type="ECO:0000313" key="3">
    <source>
        <dbReference type="EMBL" id="GGD19330.1"/>
    </source>
</evidence>
<evidence type="ECO:0000259" key="2">
    <source>
        <dbReference type="Pfam" id="PF13439"/>
    </source>
</evidence>
<accession>A0A8J2V7X6</accession>
<evidence type="ECO:0000259" key="1">
    <source>
        <dbReference type="Pfam" id="PF00534"/>
    </source>
</evidence>
<feature type="domain" description="Glycosyltransferase subfamily 4-like N-terminal" evidence="2">
    <location>
        <begin position="20"/>
        <end position="179"/>
    </location>
</feature>
<feature type="domain" description="Glycosyl transferase family 1" evidence="1">
    <location>
        <begin position="200"/>
        <end position="363"/>
    </location>
</feature>
<dbReference type="Proteomes" id="UP000613582">
    <property type="component" value="Unassembled WGS sequence"/>
</dbReference>
<proteinExistence type="predicted"/>
<dbReference type="Pfam" id="PF00534">
    <property type="entry name" value="Glycos_transf_1"/>
    <property type="match status" value="1"/>
</dbReference>
<dbReference type="Gene3D" id="3.40.50.2000">
    <property type="entry name" value="Glycogen Phosphorylase B"/>
    <property type="match status" value="2"/>
</dbReference>
<dbReference type="PANTHER" id="PTHR12526:SF638">
    <property type="entry name" value="SPORE COAT PROTEIN SA"/>
    <property type="match status" value="1"/>
</dbReference>
<dbReference type="GO" id="GO:0016757">
    <property type="term" value="F:glycosyltransferase activity"/>
    <property type="evidence" value="ECO:0007669"/>
    <property type="project" value="InterPro"/>
</dbReference>
<evidence type="ECO:0000313" key="4">
    <source>
        <dbReference type="Proteomes" id="UP000613582"/>
    </source>
</evidence>
<dbReference type="EMBL" id="BMGH01000002">
    <property type="protein sequence ID" value="GGD19330.1"/>
    <property type="molecule type" value="Genomic_DNA"/>
</dbReference>